<feature type="compositionally biased region" description="Polar residues" evidence="9">
    <location>
        <begin position="1"/>
        <end position="12"/>
    </location>
</feature>
<feature type="region of interest" description="Disordered" evidence="9">
    <location>
        <begin position="496"/>
        <end position="526"/>
    </location>
</feature>
<evidence type="ECO:0000259" key="10">
    <source>
        <dbReference type="SMART" id="SM00976"/>
    </source>
</evidence>
<evidence type="ECO:0000256" key="3">
    <source>
        <dbReference type="ARBA" id="ARBA00008442"/>
    </source>
</evidence>
<sequence>MARFQPANSGQRRAQDNPRFPKSWTTIRDLLDGTVPSGKYVSIVGVVKDYRLPLPTKGTDYKCTLTLCDTSTEYDNEDININIFRSETEMPKVEAGDIVIVSMAKFQVYNGTASLLTSYNTDVFVYEARRLPACKRSGSARGALKPPTRQPKREPDATENEYVLWLFGRIDQSIVPDQHDFSARARQSLNVKDKFCLLQDVRDSKFADLIVQVVKEPYDLGDKMTLWVSDYTENNSFFLQTRDSVDWADGVPTRDGDVYGYTNNRKKPMASLDEENRKWSGPEGKRSLQLTCWEPHASFIRQNVHQGDWVRLRNVQIRYGHNSVNIEGCLREDLKYRDRVYVEIMDPTGDRETLDQRLVDAILRKRTYEKAQKQAHKNGEKRKAQENPQKENRRAKRQKQRENKQKAIEEEAAKQQAALGFNNLIVSEHQDKDIIPLSTILQPVYYTTSIDNQEVKLELPFTCAMYRTNVRVVDFHPACLKDFAVGRAPTEYDYLLNNDDDSESDAAAPAASASSSPPASSPSHHHHDARRLVWQWRFALKLEEASSTKRTKTTPAQAWVVVDNPAAQLLLDLDATDLHASACADELATLRERLFKLWGNLEERKTRLEAKKLQHARDPLHAPPAGSSDDEDDSAGAHGGGDVADADVPGSQLSNRPFTCCIRQYGVPILAEEGGVDDLGQGKKWHRMFGLFGTKIRDV</sequence>
<dbReference type="PANTHER" id="PTHR14513:SF0">
    <property type="entry name" value="PROTECTION OF TELOMERES PROTEIN 1"/>
    <property type="match status" value="1"/>
</dbReference>
<dbReference type="Pfam" id="PF16686">
    <property type="entry name" value="POT1PC"/>
    <property type="match status" value="1"/>
</dbReference>
<feature type="compositionally biased region" description="Basic and acidic residues" evidence="9">
    <location>
        <begin position="400"/>
        <end position="410"/>
    </location>
</feature>
<dbReference type="Pfam" id="PF02765">
    <property type="entry name" value="POT1"/>
    <property type="match status" value="1"/>
</dbReference>
<feature type="region of interest" description="Disordered" evidence="9">
    <location>
        <begin position="137"/>
        <end position="157"/>
    </location>
</feature>
<evidence type="ECO:0000313" key="11">
    <source>
        <dbReference type="EMBL" id="KAJ4388595.1"/>
    </source>
</evidence>
<dbReference type="GO" id="GO:0032210">
    <property type="term" value="P:regulation of telomere maintenance via telomerase"/>
    <property type="evidence" value="ECO:0007669"/>
    <property type="project" value="TreeGrafter"/>
</dbReference>
<evidence type="ECO:0000313" key="12">
    <source>
        <dbReference type="Proteomes" id="UP001140453"/>
    </source>
</evidence>
<reference evidence="11" key="1">
    <citation type="submission" date="2022-10" db="EMBL/GenBank/DDBJ databases">
        <title>Tapping the CABI collections for fungal endophytes: first genome assemblies for Collariella, Neodidymelliopsis, Ascochyta clinopodiicola, Didymella pomorum, Didymosphaeria variabile, Neocosmospora piperis and Neocucurbitaria cava.</title>
        <authorList>
            <person name="Hill R."/>
        </authorList>
    </citation>
    <scope>NUCLEOTIDE SEQUENCE</scope>
    <source>
        <strain evidence="11">IMI 355082</strain>
    </source>
</reference>
<dbReference type="SMART" id="SM00976">
    <property type="entry name" value="Telo_bind"/>
    <property type="match status" value="1"/>
</dbReference>
<protein>
    <recommendedName>
        <fullName evidence="4">Protection of telomeres protein 1</fullName>
    </recommendedName>
</protein>
<evidence type="ECO:0000256" key="7">
    <source>
        <dbReference type="ARBA" id="ARBA00023125"/>
    </source>
</evidence>
<dbReference type="EMBL" id="JAPEVB010000004">
    <property type="protein sequence ID" value="KAJ4388595.1"/>
    <property type="molecule type" value="Genomic_DNA"/>
</dbReference>
<feature type="compositionally biased region" description="Basic and acidic residues" evidence="9">
    <location>
        <begin position="369"/>
        <end position="392"/>
    </location>
</feature>
<dbReference type="Gene3D" id="2.40.50.140">
    <property type="entry name" value="Nucleic acid-binding proteins"/>
    <property type="match status" value="2"/>
</dbReference>
<dbReference type="OrthoDB" id="2186770at2759"/>
<keyword evidence="5" id="KW-0158">Chromosome</keyword>
<feature type="domain" description="Telomeric single stranded DNA binding POT1/Cdc13" evidence="10">
    <location>
        <begin position="24"/>
        <end position="171"/>
    </location>
</feature>
<dbReference type="FunFam" id="2.40.50.140:FF:000303">
    <property type="entry name" value="Protection of telomeres protein 1"/>
    <property type="match status" value="1"/>
</dbReference>
<feature type="compositionally biased region" description="Low complexity" evidence="9">
    <location>
        <begin position="505"/>
        <end position="522"/>
    </location>
</feature>
<dbReference type="GO" id="GO:0098505">
    <property type="term" value="F:G-rich strand telomeric DNA binding"/>
    <property type="evidence" value="ECO:0007669"/>
    <property type="project" value="TreeGrafter"/>
</dbReference>
<accession>A0A9W9CV89</accession>
<dbReference type="GO" id="GO:0000783">
    <property type="term" value="C:nuclear telomere cap complex"/>
    <property type="evidence" value="ECO:0007669"/>
    <property type="project" value="TreeGrafter"/>
</dbReference>
<feature type="region of interest" description="Disordered" evidence="9">
    <location>
        <begin position="614"/>
        <end position="649"/>
    </location>
</feature>
<organism evidence="11 12">
    <name type="scientific">Gnomoniopsis smithogilvyi</name>
    <dbReference type="NCBI Taxonomy" id="1191159"/>
    <lineage>
        <taxon>Eukaryota</taxon>
        <taxon>Fungi</taxon>
        <taxon>Dikarya</taxon>
        <taxon>Ascomycota</taxon>
        <taxon>Pezizomycotina</taxon>
        <taxon>Sordariomycetes</taxon>
        <taxon>Sordariomycetidae</taxon>
        <taxon>Diaporthales</taxon>
        <taxon>Gnomoniaceae</taxon>
        <taxon>Gnomoniopsis</taxon>
    </lineage>
</organism>
<comment type="caution">
    <text evidence="11">The sequence shown here is derived from an EMBL/GenBank/DDBJ whole genome shotgun (WGS) entry which is preliminary data.</text>
</comment>
<dbReference type="Proteomes" id="UP001140453">
    <property type="component" value="Unassembled WGS sequence"/>
</dbReference>
<keyword evidence="12" id="KW-1185">Reference proteome</keyword>
<keyword evidence="8" id="KW-0539">Nucleus</keyword>
<dbReference type="GO" id="GO:0016233">
    <property type="term" value="P:telomere capping"/>
    <property type="evidence" value="ECO:0007669"/>
    <property type="project" value="TreeGrafter"/>
</dbReference>
<keyword evidence="6" id="KW-0779">Telomere</keyword>
<gene>
    <name evidence="11" type="ORF">N0V93_006053</name>
</gene>
<evidence type="ECO:0000256" key="9">
    <source>
        <dbReference type="SAM" id="MobiDB-lite"/>
    </source>
</evidence>
<dbReference type="InterPro" id="IPR012340">
    <property type="entry name" value="NA-bd_OB-fold"/>
</dbReference>
<comment type="similarity">
    <text evidence="3">Belongs to the telombin family.</text>
</comment>
<evidence type="ECO:0000256" key="2">
    <source>
        <dbReference type="ARBA" id="ARBA00004574"/>
    </source>
</evidence>
<dbReference type="InterPro" id="IPR011564">
    <property type="entry name" value="Telomer_end-bd_POT1/Cdc13"/>
</dbReference>
<feature type="region of interest" description="Disordered" evidence="9">
    <location>
        <begin position="369"/>
        <end position="410"/>
    </location>
</feature>
<keyword evidence="7" id="KW-0238">DNA-binding</keyword>
<evidence type="ECO:0000256" key="8">
    <source>
        <dbReference type="ARBA" id="ARBA00023242"/>
    </source>
</evidence>
<dbReference type="PANTHER" id="PTHR14513">
    <property type="entry name" value="PROTECTION OF TELOMERES 1"/>
    <property type="match status" value="1"/>
</dbReference>
<feature type="region of interest" description="Disordered" evidence="9">
    <location>
        <begin position="1"/>
        <end position="21"/>
    </location>
</feature>
<name>A0A9W9CV89_9PEZI</name>
<evidence type="ECO:0000256" key="1">
    <source>
        <dbReference type="ARBA" id="ARBA00004123"/>
    </source>
</evidence>
<dbReference type="InterPro" id="IPR028389">
    <property type="entry name" value="POT1"/>
</dbReference>
<dbReference type="AlphaFoldDB" id="A0A9W9CV89"/>
<evidence type="ECO:0000256" key="5">
    <source>
        <dbReference type="ARBA" id="ARBA00022454"/>
    </source>
</evidence>
<evidence type="ECO:0000256" key="4">
    <source>
        <dbReference type="ARBA" id="ARBA00015253"/>
    </source>
</evidence>
<dbReference type="InterPro" id="IPR032042">
    <property type="entry name" value="POT1PC"/>
</dbReference>
<dbReference type="GO" id="GO:0010521">
    <property type="term" value="F:telomerase inhibitor activity"/>
    <property type="evidence" value="ECO:0007669"/>
    <property type="project" value="TreeGrafter"/>
</dbReference>
<dbReference type="SUPFAM" id="SSF50249">
    <property type="entry name" value="Nucleic acid-binding proteins"/>
    <property type="match status" value="2"/>
</dbReference>
<evidence type="ECO:0000256" key="6">
    <source>
        <dbReference type="ARBA" id="ARBA00022895"/>
    </source>
</evidence>
<comment type="subcellular location">
    <subcellularLocation>
        <location evidence="2">Chromosome</location>
        <location evidence="2">Telomere</location>
    </subcellularLocation>
    <subcellularLocation>
        <location evidence="1">Nucleus</location>
    </subcellularLocation>
</comment>
<proteinExistence type="inferred from homology"/>